<evidence type="ECO:0000313" key="1">
    <source>
        <dbReference type="EMBL" id="CAI5713013.1"/>
    </source>
</evidence>
<reference evidence="1" key="1">
    <citation type="submission" date="2022-12" db="EMBL/GenBank/DDBJ databases">
        <authorList>
            <person name="Webb A."/>
        </authorList>
    </citation>
    <scope>NUCLEOTIDE SEQUENCE</scope>
    <source>
        <strain evidence="1">Pf2</strain>
    </source>
</reference>
<evidence type="ECO:0000313" key="2">
    <source>
        <dbReference type="Proteomes" id="UP001159659"/>
    </source>
</evidence>
<gene>
    <name evidence="1" type="ORF">PFR002_LOCUS2663</name>
</gene>
<protein>
    <submittedName>
        <fullName evidence="1">Uncharacterized protein</fullName>
    </submittedName>
</protein>
<dbReference type="Proteomes" id="UP001159659">
    <property type="component" value="Unassembled WGS sequence"/>
</dbReference>
<comment type="caution">
    <text evidence="1">The sequence shown here is derived from an EMBL/GenBank/DDBJ whole genome shotgun (WGS) entry which is preliminary data.</text>
</comment>
<name>A0AAV0T1Y0_9STRA</name>
<dbReference type="EMBL" id="CANTFK010000289">
    <property type="protein sequence ID" value="CAI5713013.1"/>
    <property type="molecule type" value="Genomic_DNA"/>
</dbReference>
<organism evidence="1 2">
    <name type="scientific">Peronospora farinosa</name>
    <dbReference type="NCBI Taxonomy" id="134698"/>
    <lineage>
        <taxon>Eukaryota</taxon>
        <taxon>Sar</taxon>
        <taxon>Stramenopiles</taxon>
        <taxon>Oomycota</taxon>
        <taxon>Peronosporomycetes</taxon>
        <taxon>Peronosporales</taxon>
        <taxon>Peronosporaceae</taxon>
        <taxon>Peronospora</taxon>
    </lineage>
</organism>
<sequence>MAMGERKQQEAKGMLRSRQAVSITAVKVSPNPAALAAELNLEVNFHLEAPIANGVWNIEYLVDSVMKHHIINILSMPLNIFALSFNHERPAPDYARGDNRFQFSTPQVNISGLQPSQLTNCGLLIASFKDEDGDILDLNMVIQVSEQRGGLQRIIYSPLE</sequence>
<dbReference type="AlphaFoldDB" id="A0AAV0T1Y0"/>
<accession>A0AAV0T1Y0</accession>
<proteinExistence type="predicted"/>